<comment type="caution">
    <text evidence="1">The sequence shown here is derived from an EMBL/GenBank/DDBJ whole genome shotgun (WGS) entry which is preliminary data.</text>
</comment>
<sequence>MLFELGICAGLVEQFQNSLMLCYEEEYSMTCNQDVEYSKTLEYGSLFLPKMLMLIHVLI</sequence>
<gene>
    <name evidence="1" type="ORF">FHR92_004660</name>
</gene>
<dbReference type="AlphaFoldDB" id="A0A7W3SXP4"/>
<accession>A0A7W3SXP4</accession>
<organism evidence="1 2">
    <name type="scientific">Fontibacillus solani</name>
    <dbReference type="NCBI Taxonomy" id="1572857"/>
    <lineage>
        <taxon>Bacteria</taxon>
        <taxon>Bacillati</taxon>
        <taxon>Bacillota</taxon>
        <taxon>Bacilli</taxon>
        <taxon>Bacillales</taxon>
        <taxon>Paenibacillaceae</taxon>
        <taxon>Fontibacillus</taxon>
    </lineage>
</organism>
<protein>
    <submittedName>
        <fullName evidence="1">Uncharacterized protein</fullName>
    </submittedName>
</protein>
<dbReference type="EMBL" id="JACJIP010000043">
    <property type="protein sequence ID" value="MBA9088164.1"/>
    <property type="molecule type" value="Genomic_DNA"/>
</dbReference>
<evidence type="ECO:0000313" key="2">
    <source>
        <dbReference type="Proteomes" id="UP000567067"/>
    </source>
</evidence>
<name>A0A7W3SXP4_9BACL</name>
<proteinExistence type="predicted"/>
<evidence type="ECO:0000313" key="1">
    <source>
        <dbReference type="EMBL" id="MBA9088164.1"/>
    </source>
</evidence>
<reference evidence="1 2" key="1">
    <citation type="submission" date="2020-08" db="EMBL/GenBank/DDBJ databases">
        <title>Genomic Encyclopedia of Type Strains, Phase III (KMG-III): the genomes of soil and plant-associated and newly described type strains.</title>
        <authorList>
            <person name="Whitman W."/>
        </authorList>
    </citation>
    <scope>NUCLEOTIDE SEQUENCE [LARGE SCALE GENOMIC DNA]</scope>
    <source>
        <strain evidence="1 2">CECT 8693</strain>
    </source>
</reference>
<keyword evidence="2" id="KW-1185">Reference proteome</keyword>
<dbReference type="Proteomes" id="UP000567067">
    <property type="component" value="Unassembled WGS sequence"/>
</dbReference>